<dbReference type="Gene3D" id="3.30.160.800">
    <property type="match status" value="1"/>
</dbReference>
<evidence type="ECO:0000256" key="10">
    <source>
        <dbReference type="ARBA" id="ARBA00023235"/>
    </source>
</evidence>
<keyword evidence="2 14" id="KW-0547">Nucleotide-binding</keyword>
<evidence type="ECO:0000259" key="15">
    <source>
        <dbReference type="PROSITE" id="PS51198"/>
    </source>
</evidence>
<dbReference type="PROSITE" id="PS51198">
    <property type="entry name" value="UVRD_HELICASE_ATP_BIND"/>
    <property type="match status" value="1"/>
</dbReference>
<organism evidence="17 18">
    <name type="scientific">Paludifilum halophilum</name>
    <dbReference type="NCBI Taxonomy" id="1642702"/>
    <lineage>
        <taxon>Bacteria</taxon>
        <taxon>Bacillati</taxon>
        <taxon>Bacillota</taxon>
        <taxon>Bacilli</taxon>
        <taxon>Bacillales</taxon>
        <taxon>Thermoactinomycetaceae</taxon>
        <taxon>Paludifilum</taxon>
    </lineage>
</organism>
<feature type="domain" description="UvrD-like helicase ATP-binding" evidence="15">
    <location>
        <begin position="5"/>
        <end position="453"/>
    </location>
</feature>
<dbReference type="GO" id="GO:0000725">
    <property type="term" value="P:recombinational repair"/>
    <property type="evidence" value="ECO:0007669"/>
    <property type="project" value="TreeGrafter"/>
</dbReference>
<dbReference type="Pfam" id="PF12705">
    <property type="entry name" value="PDDEXK_1"/>
    <property type="match status" value="1"/>
</dbReference>
<keyword evidence="6" id="KW-0269">Exonuclease</keyword>
<dbReference type="EC" id="5.6.2.4" evidence="12"/>
<dbReference type="GO" id="GO:0004527">
    <property type="term" value="F:exonuclease activity"/>
    <property type="evidence" value="ECO:0007669"/>
    <property type="project" value="UniProtKB-KW"/>
</dbReference>
<dbReference type="AlphaFoldDB" id="A0A235B990"/>
<dbReference type="CDD" id="cd17932">
    <property type="entry name" value="DEXQc_UvrD"/>
    <property type="match status" value="1"/>
</dbReference>
<gene>
    <name evidence="17" type="ORF">CHM34_03560</name>
</gene>
<name>A0A235B990_9BACL</name>
<dbReference type="InterPro" id="IPR027417">
    <property type="entry name" value="P-loop_NTPase"/>
</dbReference>
<keyword evidence="9" id="KW-0234">DNA repair</keyword>
<dbReference type="EMBL" id="NOWF01000002">
    <property type="protein sequence ID" value="OYD08873.1"/>
    <property type="molecule type" value="Genomic_DNA"/>
</dbReference>
<evidence type="ECO:0000256" key="11">
    <source>
        <dbReference type="ARBA" id="ARBA00034617"/>
    </source>
</evidence>
<keyword evidence="18" id="KW-1185">Reference proteome</keyword>
<feature type="domain" description="UvrD-like helicase C-terminal" evidence="16">
    <location>
        <begin position="465"/>
        <end position="745"/>
    </location>
</feature>
<evidence type="ECO:0000256" key="2">
    <source>
        <dbReference type="ARBA" id="ARBA00022741"/>
    </source>
</evidence>
<evidence type="ECO:0000259" key="16">
    <source>
        <dbReference type="PROSITE" id="PS51217"/>
    </source>
</evidence>
<evidence type="ECO:0000256" key="14">
    <source>
        <dbReference type="PROSITE-ProRule" id="PRU00560"/>
    </source>
</evidence>
<evidence type="ECO:0000256" key="12">
    <source>
        <dbReference type="ARBA" id="ARBA00034808"/>
    </source>
</evidence>
<evidence type="ECO:0000256" key="13">
    <source>
        <dbReference type="ARBA" id="ARBA00048988"/>
    </source>
</evidence>
<comment type="caution">
    <text evidence="17">The sequence shown here is derived from an EMBL/GenBank/DDBJ whole genome shotgun (WGS) entry which is preliminary data.</text>
</comment>
<dbReference type="InterPro" id="IPR038726">
    <property type="entry name" value="PDDEXK_AddAB-type"/>
</dbReference>
<dbReference type="Gene3D" id="3.90.320.10">
    <property type="match status" value="1"/>
</dbReference>
<proteinExistence type="predicted"/>
<sequence>MVEGLMMTPEQRQAVESLDQDCIVSAGAGSGKTRVLVERFLHILERELETESPLDAVVAITFTEKAATEMKNRIRKGITQRMETARKEGRTRDAEGWYRILSDAARARITTIHSFCAGLLRDFPVEADVDPQFTVLDDIESRMLLRETVEEVLPTWFEGVSDTKAGDFLSPMEQLITVWGVRGTVFRLMNAYRQMAGNGWSPEETARLTQDGFSDAVSRMAAEQSEGKFQVLQLGAELLNLRGGKRVTAFQEAWPSLAAELSDSDEPEKLIPPLERAEKLLSGHWGRKEEIVNPRDRMKAALQKLLQAVEGRVLLDDEETTVEGLLQGLRNIHEAYIRKKRERAALDFDELQFRAVQLLENHPDVRRRLNRHIRYLMVDEYQDTNEAQKRLIDQLCIGPGGGRVPGRLFVVGDPKQSIYRFRGADVSVFGKTRAEIRSEGGREVDLIDNFRSDAGLVAFVNALFPNLMTGAPDEPNHYRKVRANRDFGESPRVEFMPLPDPEEKSSGTDLREMEAEWIARRIGELIDEGVPAAGIAVLFQAMTHVKQYEQALIRRDIPFRVVKGRGFYHRQEVLDVIHFMRSLSDPDHTLALAGVLRSPFCGISDDTLFRLTRVKGWSRDKESWLRQEGLPDGERWKLESFLNTFHRLVRLTGRIPVSDLLERLLEETGYRHALWAIPGARQAQANLDKFLRISRTWQGAASFSLDAALRSIDRLLQEEMDETEAPVEGDEEDSVQLMTVHQSKGLEFPVVFVPDLSRQPVEDISDLSIDCQSGLVTCLAGRDGEKWETYRWREVKEREKRLAREESARLFYVAVTRAEDRLILSGRPQEHKGLEKGEPILSAATWSRWMDGVLGYRRIDWDRRIWSFKRGGPTLTVQRWEGEKKASSGSDQTGLDIWLDDPSPFAETVPVPEDLSEPRGWRSEDRQEMGVTDLVRLANCPRQYYYDRILNLPSLDQPFSVEEGELHLAEEIAESRDQKREGFLSPRTKGDIVHRLTEITPDSRPSEEEMGILLQQVMDEWRISASDRPRAIAEIRPLWESFLNSDIYLLTSEQAGIRKEARFVQRMDGIEVAGIIDRLHCTWSGEWELIDYKTNDVDPADLEQVAEEYLPQLQLYVAAAQEEWGVDVDRAVLFFLKPNRKKVFWITDRWKQEAKRAIDRSIRLLRQGTSLKDFVPRPGKRCGYCGFQSICKEAFKG</sequence>
<comment type="catalytic activity">
    <reaction evidence="11">
        <text>Couples ATP hydrolysis with the unwinding of duplex DNA by translocating in the 3'-5' direction.</text>
        <dbReference type="EC" id="5.6.2.4"/>
    </reaction>
</comment>
<keyword evidence="3" id="KW-0227">DNA damage</keyword>
<evidence type="ECO:0000256" key="1">
    <source>
        <dbReference type="ARBA" id="ARBA00022722"/>
    </source>
</evidence>
<dbReference type="Proteomes" id="UP000215459">
    <property type="component" value="Unassembled WGS sequence"/>
</dbReference>
<dbReference type="Pfam" id="PF00580">
    <property type="entry name" value="UvrD-helicase"/>
    <property type="match status" value="1"/>
</dbReference>
<dbReference type="RefSeq" id="WP_094263221.1">
    <property type="nucleotide sequence ID" value="NZ_NOWF01000002.1"/>
</dbReference>
<keyword evidence="5 14" id="KW-0347">Helicase</keyword>
<accession>A0A235B990</accession>
<keyword evidence="8" id="KW-0238">DNA-binding</keyword>
<keyword evidence="10" id="KW-0413">Isomerase</keyword>
<dbReference type="Pfam" id="PF13361">
    <property type="entry name" value="UvrD_C"/>
    <property type="match status" value="1"/>
</dbReference>
<dbReference type="PANTHER" id="PTHR11070">
    <property type="entry name" value="UVRD / RECB / PCRA DNA HELICASE FAMILY MEMBER"/>
    <property type="match status" value="1"/>
</dbReference>
<dbReference type="PANTHER" id="PTHR11070:SF48">
    <property type="entry name" value="ATP-DEPENDENT HELICASE_NUCLEASE SUBUNIT A"/>
    <property type="match status" value="1"/>
</dbReference>
<evidence type="ECO:0000256" key="3">
    <source>
        <dbReference type="ARBA" id="ARBA00022763"/>
    </source>
</evidence>
<dbReference type="InterPro" id="IPR014016">
    <property type="entry name" value="UvrD-like_ATP-bd"/>
</dbReference>
<dbReference type="SUPFAM" id="SSF52540">
    <property type="entry name" value="P-loop containing nucleoside triphosphate hydrolases"/>
    <property type="match status" value="1"/>
</dbReference>
<evidence type="ECO:0000256" key="4">
    <source>
        <dbReference type="ARBA" id="ARBA00022801"/>
    </source>
</evidence>
<protein>
    <recommendedName>
        <fullName evidence="12">DNA 3'-5' helicase</fullName>
        <ecNumber evidence="12">5.6.2.4</ecNumber>
    </recommendedName>
</protein>
<dbReference type="GO" id="GO:0003677">
    <property type="term" value="F:DNA binding"/>
    <property type="evidence" value="ECO:0007669"/>
    <property type="project" value="UniProtKB-KW"/>
</dbReference>
<evidence type="ECO:0000256" key="8">
    <source>
        <dbReference type="ARBA" id="ARBA00023125"/>
    </source>
</evidence>
<evidence type="ECO:0000256" key="7">
    <source>
        <dbReference type="ARBA" id="ARBA00022840"/>
    </source>
</evidence>
<dbReference type="Gene3D" id="1.10.486.10">
    <property type="entry name" value="PCRA, domain 4"/>
    <property type="match status" value="1"/>
</dbReference>
<dbReference type="InterPro" id="IPR000212">
    <property type="entry name" value="DNA_helicase_UvrD/REP"/>
</dbReference>
<feature type="binding site" evidence="14">
    <location>
        <begin position="26"/>
        <end position="33"/>
    </location>
    <ligand>
        <name>ATP</name>
        <dbReference type="ChEBI" id="CHEBI:30616"/>
    </ligand>
</feature>
<evidence type="ECO:0000256" key="6">
    <source>
        <dbReference type="ARBA" id="ARBA00022839"/>
    </source>
</evidence>
<dbReference type="SUPFAM" id="SSF52980">
    <property type="entry name" value="Restriction endonuclease-like"/>
    <property type="match status" value="1"/>
</dbReference>
<evidence type="ECO:0000313" key="17">
    <source>
        <dbReference type="EMBL" id="OYD08873.1"/>
    </source>
</evidence>
<dbReference type="GO" id="GO:0043138">
    <property type="term" value="F:3'-5' DNA helicase activity"/>
    <property type="evidence" value="ECO:0007669"/>
    <property type="project" value="UniProtKB-EC"/>
</dbReference>
<evidence type="ECO:0000256" key="9">
    <source>
        <dbReference type="ARBA" id="ARBA00023204"/>
    </source>
</evidence>
<dbReference type="GO" id="GO:0005829">
    <property type="term" value="C:cytosol"/>
    <property type="evidence" value="ECO:0007669"/>
    <property type="project" value="TreeGrafter"/>
</dbReference>
<dbReference type="Gene3D" id="3.40.50.300">
    <property type="entry name" value="P-loop containing nucleotide triphosphate hydrolases"/>
    <property type="match status" value="3"/>
</dbReference>
<keyword evidence="4 14" id="KW-0378">Hydrolase</keyword>
<dbReference type="PROSITE" id="PS51217">
    <property type="entry name" value="UVRD_HELICASE_CTER"/>
    <property type="match status" value="1"/>
</dbReference>
<dbReference type="InterPro" id="IPR011335">
    <property type="entry name" value="Restrct_endonuc-II-like"/>
</dbReference>
<comment type="catalytic activity">
    <reaction evidence="13">
        <text>ATP + H2O = ADP + phosphate + H(+)</text>
        <dbReference type="Rhea" id="RHEA:13065"/>
        <dbReference type="ChEBI" id="CHEBI:15377"/>
        <dbReference type="ChEBI" id="CHEBI:15378"/>
        <dbReference type="ChEBI" id="CHEBI:30616"/>
        <dbReference type="ChEBI" id="CHEBI:43474"/>
        <dbReference type="ChEBI" id="CHEBI:456216"/>
        <dbReference type="EC" id="5.6.2.4"/>
    </reaction>
</comment>
<reference evidence="17 18" key="1">
    <citation type="submission" date="2017-07" db="EMBL/GenBank/DDBJ databases">
        <title>The genome sequence of Paludifilum halophilum highlights mechanisms for microbial adaptation to high salt environemnts.</title>
        <authorList>
            <person name="Belbahri L."/>
        </authorList>
    </citation>
    <scope>NUCLEOTIDE SEQUENCE [LARGE SCALE GENOMIC DNA]</scope>
    <source>
        <strain evidence="17 18">DSM 102817</strain>
    </source>
</reference>
<evidence type="ECO:0000313" key="18">
    <source>
        <dbReference type="Proteomes" id="UP000215459"/>
    </source>
</evidence>
<dbReference type="GO" id="GO:0033202">
    <property type="term" value="C:DNA helicase complex"/>
    <property type="evidence" value="ECO:0007669"/>
    <property type="project" value="TreeGrafter"/>
</dbReference>
<dbReference type="OrthoDB" id="9810135at2"/>
<evidence type="ECO:0000256" key="5">
    <source>
        <dbReference type="ARBA" id="ARBA00022806"/>
    </source>
</evidence>
<keyword evidence="1" id="KW-0540">Nuclease</keyword>
<dbReference type="GO" id="GO:0005524">
    <property type="term" value="F:ATP binding"/>
    <property type="evidence" value="ECO:0007669"/>
    <property type="project" value="UniProtKB-UniRule"/>
</dbReference>
<dbReference type="InterPro" id="IPR011604">
    <property type="entry name" value="PDDEXK-like_dom_sf"/>
</dbReference>
<dbReference type="InterPro" id="IPR014017">
    <property type="entry name" value="DNA_helicase_UvrD-like_C"/>
</dbReference>
<keyword evidence="7 14" id="KW-0067">ATP-binding</keyword>